<keyword evidence="2" id="KW-1185">Reference proteome</keyword>
<proteinExistence type="predicted"/>
<evidence type="ECO:0000313" key="1">
    <source>
        <dbReference type="EMBL" id="PON47618.1"/>
    </source>
</evidence>
<organism evidence="1 2">
    <name type="scientific">Trema orientale</name>
    <name type="common">Charcoal tree</name>
    <name type="synonym">Celtis orientalis</name>
    <dbReference type="NCBI Taxonomy" id="63057"/>
    <lineage>
        <taxon>Eukaryota</taxon>
        <taxon>Viridiplantae</taxon>
        <taxon>Streptophyta</taxon>
        <taxon>Embryophyta</taxon>
        <taxon>Tracheophyta</taxon>
        <taxon>Spermatophyta</taxon>
        <taxon>Magnoliopsida</taxon>
        <taxon>eudicotyledons</taxon>
        <taxon>Gunneridae</taxon>
        <taxon>Pentapetalae</taxon>
        <taxon>rosids</taxon>
        <taxon>fabids</taxon>
        <taxon>Rosales</taxon>
        <taxon>Cannabaceae</taxon>
        <taxon>Trema</taxon>
    </lineage>
</organism>
<dbReference type="Proteomes" id="UP000237000">
    <property type="component" value="Unassembled WGS sequence"/>
</dbReference>
<comment type="caution">
    <text evidence="1">The sequence shown here is derived from an EMBL/GenBank/DDBJ whole genome shotgun (WGS) entry which is preliminary data.</text>
</comment>
<sequence length="60" mass="6879">MIIIVITGNNSISLRGRLIEGCEAALSIWDDDRQWWTRLDLELSGDDEEDEVKRRTAGVF</sequence>
<evidence type="ECO:0000313" key="2">
    <source>
        <dbReference type="Proteomes" id="UP000237000"/>
    </source>
</evidence>
<dbReference type="EMBL" id="JXTC01000532">
    <property type="protein sequence ID" value="PON47618.1"/>
    <property type="molecule type" value="Genomic_DNA"/>
</dbReference>
<reference evidence="2" key="1">
    <citation type="submission" date="2016-06" db="EMBL/GenBank/DDBJ databases">
        <title>Parallel loss of symbiosis genes in relatives of nitrogen-fixing non-legume Parasponia.</title>
        <authorList>
            <person name="Van Velzen R."/>
            <person name="Holmer R."/>
            <person name="Bu F."/>
            <person name="Rutten L."/>
            <person name="Van Zeijl A."/>
            <person name="Liu W."/>
            <person name="Santuari L."/>
            <person name="Cao Q."/>
            <person name="Sharma T."/>
            <person name="Shen D."/>
            <person name="Roswanjaya Y."/>
            <person name="Wardhani T."/>
            <person name="Kalhor M.S."/>
            <person name="Jansen J."/>
            <person name="Van den Hoogen J."/>
            <person name="Gungor B."/>
            <person name="Hartog M."/>
            <person name="Hontelez J."/>
            <person name="Verver J."/>
            <person name="Yang W.-C."/>
            <person name="Schijlen E."/>
            <person name="Repin R."/>
            <person name="Schilthuizen M."/>
            <person name="Schranz E."/>
            <person name="Heidstra R."/>
            <person name="Miyata K."/>
            <person name="Fedorova E."/>
            <person name="Kohlen W."/>
            <person name="Bisseling T."/>
            <person name="Smit S."/>
            <person name="Geurts R."/>
        </authorList>
    </citation>
    <scope>NUCLEOTIDE SEQUENCE [LARGE SCALE GENOMIC DNA]</scope>
    <source>
        <strain evidence="2">cv. RG33-2</strain>
    </source>
</reference>
<gene>
    <name evidence="1" type="ORF">TorRG33x02_322810</name>
</gene>
<protein>
    <submittedName>
        <fullName evidence="1">Uncharacterized protein</fullName>
    </submittedName>
</protein>
<name>A0A2P5BFQ5_TREOI</name>
<dbReference type="InParanoid" id="A0A2P5BFQ5"/>
<dbReference type="AlphaFoldDB" id="A0A2P5BFQ5"/>
<accession>A0A2P5BFQ5</accession>